<accession>A0A545WBP1</accession>
<protein>
    <submittedName>
        <fullName evidence="2">Uncharacterized protein</fullName>
    </submittedName>
</protein>
<name>A0A545WBP1_9HYPO</name>
<dbReference type="OrthoDB" id="5128796at2759"/>
<evidence type="ECO:0000313" key="3">
    <source>
        <dbReference type="Proteomes" id="UP000315783"/>
    </source>
</evidence>
<organism evidence="2 3">
    <name type="scientific">Cordyceps javanica</name>
    <dbReference type="NCBI Taxonomy" id="43265"/>
    <lineage>
        <taxon>Eukaryota</taxon>
        <taxon>Fungi</taxon>
        <taxon>Dikarya</taxon>
        <taxon>Ascomycota</taxon>
        <taxon>Pezizomycotina</taxon>
        <taxon>Sordariomycetes</taxon>
        <taxon>Hypocreomycetidae</taxon>
        <taxon>Hypocreales</taxon>
        <taxon>Cordycipitaceae</taxon>
        <taxon>Cordyceps</taxon>
    </lineage>
</organism>
<feature type="compositionally biased region" description="Polar residues" evidence="1">
    <location>
        <begin position="126"/>
        <end position="136"/>
    </location>
</feature>
<sequence>MNNSNDSINCIKPPAFASRLSIYQPDMNNSNNSINCINKPPVFATSPESLLNVNKMPVQQTIDTSKLSSASAQDAATQSRRSSKSPSPSGEPDATTAVPSQMREHLGPPQITHEYPQDSTHRRHSSVSAQQAHFMK</sequence>
<dbReference type="AlphaFoldDB" id="A0A545WBP1"/>
<gene>
    <name evidence="2" type="ORF">IF1G_00128</name>
</gene>
<comment type="caution">
    <text evidence="2">The sequence shown here is derived from an EMBL/GenBank/DDBJ whole genome shotgun (WGS) entry which is preliminary data.</text>
</comment>
<reference evidence="2 3" key="1">
    <citation type="journal article" date="2019" name="Appl. Microbiol. Biotechnol.">
        <title>Genome sequence of Isaria javanica and comparative genome analysis insights into family S53 peptidase evolution in fungal entomopathogens.</title>
        <authorList>
            <person name="Lin R."/>
            <person name="Zhang X."/>
            <person name="Xin B."/>
            <person name="Zou M."/>
            <person name="Gao Y."/>
            <person name="Qin F."/>
            <person name="Hu Q."/>
            <person name="Xie B."/>
            <person name="Cheng X."/>
        </authorList>
    </citation>
    <scope>NUCLEOTIDE SEQUENCE [LARGE SCALE GENOMIC DNA]</scope>
    <source>
        <strain evidence="2 3">IJ1G</strain>
    </source>
</reference>
<evidence type="ECO:0000313" key="2">
    <source>
        <dbReference type="EMBL" id="TQW00197.1"/>
    </source>
</evidence>
<dbReference type="EMBL" id="SPUK01000001">
    <property type="protein sequence ID" value="TQW00197.1"/>
    <property type="molecule type" value="Genomic_DNA"/>
</dbReference>
<feature type="region of interest" description="Disordered" evidence="1">
    <location>
        <begin position="62"/>
        <end position="136"/>
    </location>
</feature>
<proteinExistence type="predicted"/>
<dbReference type="Proteomes" id="UP000315783">
    <property type="component" value="Unassembled WGS sequence"/>
</dbReference>
<evidence type="ECO:0000256" key="1">
    <source>
        <dbReference type="SAM" id="MobiDB-lite"/>
    </source>
</evidence>
<feature type="compositionally biased region" description="Low complexity" evidence="1">
    <location>
        <begin position="68"/>
        <end position="88"/>
    </location>
</feature>
<keyword evidence="3" id="KW-1185">Reference proteome</keyword>